<accession>A0A444UBX0</accession>
<dbReference type="Gene3D" id="1.25.40.20">
    <property type="entry name" value="Ankyrin repeat-containing domain"/>
    <property type="match status" value="1"/>
</dbReference>
<evidence type="ECO:0000256" key="5">
    <source>
        <dbReference type="ARBA" id="ARBA00022692"/>
    </source>
</evidence>
<feature type="repeat" description="ANK" evidence="11">
    <location>
        <begin position="225"/>
        <end position="257"/>
    </location>
</feature>
<dbReference type="FunFam" id="1.25.40.20:FF:000016">
    <property type="entry name" value="Ankyrin repeat and SOCS box containing 5"/>
    <property type="match status" value="1"/>
</dbReference>
<dbReference type="FunFam" id="1.10.750.20:FF:000001">
    <property type="entry name" value="Ankyrin repeat and SOCS box containing 1"/>
    <property type="match status" value="1"/>
</dbReference>
<dbReference type="InterPro" id="IPR051773">
    <property type="entry name" value="XK-related_adapter"/>
</dbReference>
<reference evidence="14 15" key="1">
    <citation type="submission" date="2019-01" db="EMBL/GenBank/DDBJ databases">
        <title>Draft Genome and Complete Hox-Cluster Characterization of the Sterlet Sturgeon (Acipenser ruthenus).</title>
        <authorList>
            <person name="Wei Q."/>
        </authorList>
    </citation>
    <scope>NUCLEOTIDE SEQUENCE [LARGE SCALE GENOMIC DNA]</scope>
    <source>
        <strain evidence="14">WHYD16114868_AA</strain>
        <tissue evidence="14">Blood</tissue>
    </source>
</reference>
<keyword evidence="5 12" id="KW-0812">Transmembrane</keyword>
<evidence type="ECO:0000256" key="4">
    <source>
        <dbReference type="ARBA" id="ARBA00008789"/>
    </source>
</evidence>
<feature type="repeat" description="ANK" evidence="11">
    <location>
        <begin position="193"/>
        <end position="225"/>
    </location>
</feature>
<evidence type="ECO:0000256" key="12">
    <source>
        <dbReference type="RuleBase" id="RU910716"/>
    </source>
</evidence>
<comment type="pathway">
    <text evidence="2">Protein modification; protein ubiquitination.</text>
</comment>
<dbReference type="GO" id="GO:0016567">
    <property type="term" value="P:protein ubiquitination"/>
    <property type="evidence" value="ECO:0007669"/>
    <property type="project" value="UniProtKB-UniPathway"/>
</dbReference>
<dbReference type="PROSITE" id="PS50297">
    <property type="entry name" value="ANK_REP_REGION"/>
    <property type="match status" value="4"/>
</dbReference>
<feature type="transmembrane region" description="Helical" evidence="12">
    <location>
        <begin position="474"/>
        <end position="495"/>
    </location>
</feature>
<evidence type="ECO:0000256" key="1">
    <source>
        <dbReference type="ARBA" id="ARBA00004141"/>
    </source>
</evidence>
<dbReference type="Gene3D" id="1.10.750.20">
    <property type="entry name" value="SOCS box"/>
    <property type="match status" value="1"/>
</dbReference>
<dbReference type="InterPro" id="IPR002110">
    <property type="entry name" value="Ankyrin_rpt"/>
</dbReference>
<dbReference type="PROSITE" id="PS50088">
    <property type="entry name" value="ANK_REPEAT"/>
    <property type="match status" value="5"/>
</dbReference>
<dbReference type="InterPro" id="IPR036036">
    <property type="entry name" value="SOCS_box-like_dom_sf"/>
</dbReference>
<feature type="domain" description="SOCS box" evidence="13">
    <location>
        <begin position="271"/>
        <end position="324"/>
    </location>
</feature>
<evidence type="ECO:0000256" key="10">
    <source>
        <dbReference type="ARBA" id="ARBA00023136"/>
    </source>
</evidence>
<evidence type="ECO:0000256" key="9">
    <source>
        <dbReference type="ARBA" id="ARBA00023043"/>
    </source>
</evidence>
<dbReference type="InterPro" id="IPR036770">
    <property type="entry name" value="Ankyrin_rpt-contain_sf"/>
</dbReference>
<evidence type="ECO:0000256" key="11">
    <source>
        <dbReference type="PROSITE-ProRule" id="PRU00023"/>
    </source>
</evidence>
<feature type="transmembrane region" description="Helical" evidence="12">
    <location>
        <begin position="516"/>
        <end position="537"/>
    </location>
</feature>
<name>A0A444UBX0_ACIRT</name>
<feature type="repeat" description="ANK" evidence="11">
    <location>
        <begin position="128"/>
        <end position="153"/>
    </location>
</feature>
<dbReference type="Pfam" id="PF12796">
    <property type="entry name" value="Ank_2"/>
    <property type="match status" value="2"/>
</dbReference>
<keyword evidence="7" id="KW-0833">Ubl conjugation pathway</keyword>
<keyword evidence="10 12" id="KW-0472">Membrane</keyword>
<dbReference type="InterPro" id="IPR018629">
    <property type="entry name" value="XK-rel"/>
</dbReference>
<dbReference type="SMART" id="SM00969">
    <property type="entry name" value="SOCS_box"/>
    <property type="match status" value="1"/>
</dbReference>
<dbReference type="SMART" id="SM00248">
    <property type="entry name" value="ANK"/>
    <property type="match status" value="5"/>
</dbReference>
<dbReference type="SUPFAM" id="SSF48403">
    <property type="entry name" value="Ankyrin repeat"/>
    <property type="match status" value="1"/>
</dbReference>
<evidence type="ECO:0000313" key="14">
    <source>
        <dbReference type="EMBL" id="RXM32680.1"/>
    </source>
</evidence>
<dbReference type="EMBL" id="SCEB01214868">
    <property type="protein sequence ID" value="RXM32680.1"/>
    <property type="molecule type" value="Genomic_DNA"/>
</dbReference>
<dbReference type="GO" id="GO:0005886">
    <property type="term" value="C:plasma membrane"/>
    <property type="evidence" value="ECO:0007669"/>
    <property type="project" value="UniProtKB-ARBA"/>
</dbReference>
<dbReference type="UniPathway" id="UPA00143"/>
<feature type="repeat" description="ANK" evidence="11">
    <location>
        <begin position="160"/>
        <end position="192"/>
    </location>
</feature>
<dbReference type="Pfam" id="PF00023">
    <property type="entry name" value="Ank"/>
    <property type="match status" value="1"/>
</dbReference>
<feature type="repeat" description="ANK" evidence="11">
    <location>
        <begin position="95"/>
        <end position="127"/>
    </location>
</feature>
<dbReference type="PANTHER" id="PTHR14297">
    <property type="entry name" value="MEMBRANE TRANSPORT PROTEIN XK FAMILY MEMBER"/>
    <property type="match status" value="1"/>
</dbReference>
<feature type="transmembrane region" description="Helical" evidence="12">
    <location>
        <begin position="589"/>
        <end position="611"/>
    </location>
</feature>
<protein>
    <recommendedName>
        <fullName evidence="12">XK-related protein</fullName>
    </recommendedName>
</protein>
<dbReference type="SUPFAM" id="SSF158235">
    <property type="entry name" value="SOCS box-like"/>
    <property type="match status" value="1"/>
</dbReference>
<evidence type="ECO:0000256" key="6">
    <source>
        <dbReference type="ARBA" id="ARBA00022737"/>
    </source>
</evidence>
<gene>
    <name evidence="14" type="ORF">EOD39_1437</name>
</gene>
<dbReference type="Pfam" id="PF09815">
    <property type="entry name" value="XK-related"/>
    <property type="match status" value="1"/>
</dbReference>
<dbReference type="AlphaFoldDB" id="A0A444UBX0"/>
<comment type="similarity">
    <text evidence="3">Belongs to the ankyrin SOCS box (ASB) family.</text>
</comment>
<sequence length="671" mass="75928">MSEDFTPVLDGFIKRRTDITGISALSWNARYDLYGNYICHPFQGDRRFHRLIKFTVLNRVLDVNSVLRFLQLTEVIQFIENRLKKGFNLNITTIDRVSPLHEACLGGHVACAKVLLENGANVNSVTVEGITPLYNACCSGSAACVNVLLEYGAHSQPECQLPSPVHEATKRGHRECMEILLANGVNIDQEVPHLGTPLYVACTCQKTDCVKKLLELGANVDLGRLQDTPLHAAARKTSTKIVDLLIDYGADVKCRNVEGKRPVELAAPNSMVERALLQREGPAALTQLCRLCIRKHLGRSRLHKVSRLELPGRLKEFLLYRCLEAFFIYGYASSIEEPYVSITRKRQMPKDGLTEETEKEVGQAEGKLFTHRAAFARTSVIQAFLGSAPQLTLQLYICVLQQYISVGRGTLMIVSLLSIVYGALRCNILAIKIKYDDYEVEVKPAAYLCIFLWRSFEIATRVVVLVLFSSVLQIWILPVVLLNFFIFFFYPWILFWQSKSPFPENIEKTLTRVGTTIVLCLLTFLYAGINMFCWSAVQLKLSDPDLINKSQNWYLVAVYYMLRFIENATLILLWYVFQTDVYQYVCTPLLVLQLLIGYSIAIFFMLVFYQFCHPCKKLFSSSITQGLWACSHIFCLLCKPRLPPSSTADFANDTLNESQNGKTSQSLSVNP</sequence>
<dbReference type="CDD" id="cd03716">
    <property type="entry name" value="SOCS_ASB_like"/>
    <property type="match status" value="1"/>
</dbReference>
<dbReference type="GO" id="GO:0035556">
    <property type="term" value="P:intracellular signal transduction"/>
    <property type="evidence" value="ECO:0007669"/>
    <property type="project" value="InterPro"/>
</dbReference>
<feature type="transmembrane region" description="Helical" evidence="12">
    <location>
        <begin position="403"/>
        <end position="424"/>
    </location>
</feature>
<dbReference type="InterPro" id="IPR001496">
    <property type="entry name" value="SOCS_box"/>
</dbReference>
<keyword evidence="15" id="KW-1185">Reference proteome</keyword>
<feature type="transmembrane region" description="Helical" evidence="12">
    <location>
        <begin position="445"/>
        <end position="468"/>
    </location>
</feature>
<comment type="subcellular location">
    <subcellularLocation>
        <location evidence="1 12">Membrane</location>
        <topology evidence="1 12">Multi-pass membrane protein</topology>
    </subcellularLocation>
</comment>
<keyword evidence="9 11" id="KW-0040">ANK repeat</keyword>
<evidence type="ECO:0000256" key="8">
    <source>
        <dbReference type="ARBA" id="ARBA00022989"/>
    </source>
</evidence>
<dbReference type="Proteomes" id="UP000289886">
    <property type="component" value="Unassembled WGS sequence"/>
</dbReference>
<comment type="similarity">
    <text evidence="4 12">Belongs to the XK family.</text>
</comment>
<dbReference type="PROSITE" id="PS50225">
    <property type="entry name" value="SOCS"/>
    <property type="match status" value="1"/>
</dbReference>
<evidence type="ECO:0000256" key="2">
    <source>
        <dbReference type="ARBA" id="ARBA00004906"/>
    </source>
</evidence>
<evidence type="ECO:0000256" key="7">
    <source>
        <dbReference type="ARBA" id="ARBA00022786"/>
    </source>
</evidence>
<keyword evidence="8 12" id="KW-1133">Transmembrane helix</keyword>
<proteinExistence type="inferred from homology"/>
<evidence type="ECO:0000256" key="3">
    <source>
        <dbReference type="ARBA" id="ARBA00005949"/>
    </source>
</evidence>
<keyword evidence="6" id="KW-0677">Repeat</keyword>
<evidence type="ECO:0000259" key="13">
    <source>
        <dbReference type="PROSITE" id="PS50225"/>
    </source>
</evidence>
<dbReference type="PANTHER" id="PTHR14297:SF8">
    <property type="entry name" value="ENDOPLASMIC RETICULUM MEMBRANE ADAPTER PROTEIN XK"/>
    <property type="match status" value="1"/>
</dbReference>
<evidence type="ECO:0000313" key="15">
    <source>
        <dbReference type="Proteomes" id="UP000289886"/>
    </source>
</evidence>
<feature type="transmembrane region" description="Helical" evidence="12">
    <location>
        <begin position="557"/>
        <end position="577"/>
    </location>
</feature>
<organism evidence="14 15">
    <name type="scientific">Acipenser ruthenus</name>
    <name type="common">Sterlet sturgeon</name>
    <dbReference type="NCBI Taxonomy" id="7906"/>
    <lineage>
        <taxon>Eukaryota</taxon>
        <taxon>Metazoa</taxon>
        <taxon>Chordata</taxon>
        <taxon>Craniata</taxon>
        <taxon>Vertebrata</taxon>
        <taxon>Euteleostomi</taxon>
        <taxon>Actinopterygii</taxon>
        <taxon>Chondrostei</taxon>
        <taxon>Acipenseriformes</taxon>
        <taxon>Acipenseridae</taxon>
        <taxon>Acipenser</taxon>
    </lineage>
</organism>
<comment type="caution">
    <text evidence="14">The sequence shown here is derived from an EMBL/GenBank/DDBJ whole genome shotgun (WGS) entry which is preliminary data.</text>
</comment>